<comment type="caution">
    <text evidence="4">The sequence shown here is derived from an EMBL/GenBank/DDBJ whole genome shotgun (WGS) entry which is preliminary data.</text>
</comment>
<comment type="similarity">
    <text evidence="1">Belongs to the bacterial solute-binding protein 1 family.</text>
</comment>
<name>A0ABW0QV44_9BACL</name>
<dbReference type="PANTHER" id="PTHR30061:SF50">
    <property type="entry name" value="MALTOSE_MALTODEXTRIN-BINDING PERIPLASMIC PROTEIN"/>
    <property type="match status" value="1"/>
</dbReference>
<dbReference type="InterPro" id="IPR006059">
    <property type="entry name" value="SBP"/>
</dbReference>
<dbReference type="RefSeq" id="WP_378110706.1">
    <property type="nucleotide sequence ID" value="NZ_JBHSNC010000013.1"/>
</dbReference>
<dbReference type="PROSITE" id="PS51257">
    <property type="entry name" value="PROKAR_LIPOPROTEIN"/>
    <property type="match status" value="1"/>
</dbReference>
<gene>
    <name evidence="4" type="ORF">ACFPQ4_05130</name>
</gene>
<dbReference type="EMBL" id="JBHSNC010000013">
    <property type="protein sequence ID" value="MFC5528839.1"/>
    <property type="molecule type" value="Genomic_DNA"/>
</dbReference>
<evidence type="ECO:0000313" key="5">
    <source>
        <dbReference type="Proteomes" id="UP001596108"/>
    </source>
</evidence>
<accession>A0ABW0QV44</accession>
<dbReference type="SUPFAM" id="SSF53850">
    <property type="entry name" value="Periplasmic binding protein-like II"/>
    <property type="match status" value="1"/>
</dbReference>
<protein>
    <submittedName>
        <fullName evidence="4">Extracellular solute-binding protein</fullName>
    </submittedName>
</protein>
<keyword evidence="2" id="KW-0813">Transport</keyword>
<dbReference type="Proteomes" id="UP001596108">
    <property type="component" value="Unassembled WGS sequence"/>
</dbReference>
<keyword evidence="3" id="KW-0732">Signal</keyword>
<reference evidence="5" key="1">
    <citation type="journal article" date="2019" name="Int. J. Syst. Evol. Microbiol.">
        <title>The Global Catalogue of Microorganisms (GCM) 10K type strain sequencing project: providing services to taxonomists for standard genome sequencing and annotation.</title>
        <authorList>
            <consortium name="The Broad Institute Genomics Platform"/>
            <consortium name="The Broad Institute Genome Sequencing Center for Infectious Disease"/>
            <person name="Wu L."/>
            <person name="Ma J."/>
        </authorList>
    </citation>
    <scope>NUCLEOTIDE SEQUENCE [LARGE SCALE GENOMIC DNA]</scope>
    <source>
        <strain evidence="5">CGMCC 1.18578</strain>
    </source>
</reference>
<organism evidence="4 5">
    <name type="scientific">Cohnella yongneupensis</name>
    <dbReference type="NCBI Taxonomy" id="425006"/>
    <lineage>
        <taxon>Bacteria</taxon>
        <taxon>Bacillati</taxon>
        <taxon>Bacillota</taxon>
        <taxon>Bacilli</taxon>
        <taxon>Bacillales</taxon>
        <taxon>Paenibacillaceae</taxon>
        <taxon>Cohnella</taxon>
    </lineage>
</organism>
<keyword evidence="5" id="KW-1185">Reference proteome</keyword>
<evidence type="ECO:0000256" key="2">
    <source>
        <dbReference type="ARBA" id="ARBA00022448"/>
    </source>
</evidence>
<dbReference type="PANTHER" id="PTHR30061">
    <property type="entry name" value="MALTOSE-BINDING PERIPLASMIC PROTEIN"/>
    <property type="match status" value="1"/>
</dbReference>
<dbReference type="Pfam" id="PF13416">
    <property type="entry name" value="SBP_bac_8"/>
    <property type="match status" value="1"/>
</dbReference>
<dbReference type="Gene3D" id="3.40.190.10">
    <property type="entry name" value="Periplasmic binding protein-like II"/>
    <property type="match status" value="2"/>
</dbReference>
<sequence length="428" mass="48055">MRPTWAVVTLFALLMLTLTGCLQSGIIEDKSKVRKLDDEPVKTVVIWHTYSDEETRVFEEEVIPAFEQANPGIRIQSVRQASNQEYLGALMTRAAADKTPDVIRLDYSWVSRFAGRGLLVPLDPFADYGGVARELRERMLESNRVGEHVYGLPLNITTKAAIFNRRLLDEAGLATTPKSLMEVVELAREQHDVIGMTGIDMWGSLPYFFGLGGKLSDEKFTATNGYLNSEASIYAVKTLLQLYREGVLNPHLLDDKGDLWKDVYSDSRMLMIDEGPWYYSILLNSTNLDVDLMQATVPVPFPSLGMYGSVIGGESLVMTKGTKVKEEAWMFIRWMMRKETQATMFKAGLIPTNAEALRAPNVAGANNPYIEPYLNGLDKAFYRPAIPQWNDIELLYKDAMERIFVEGEDVKKALNEASSAIDALLARQ</sequence>
<evidence type="ECO:0000256" key="3">
    <source>
        <dbReference type="ARBA" id="ARBA00022729"/>
    </source>
</evidence>
<evidence type="ECO:0000313" key="4">
    <source>
        <dbReference type="EMBL" id="MFC5528839.1"/>
    </source>
</evidence>
<proteinExistence type="inferred from homology"/>
<evidence type="ECO:0000256" key="1">
    <source>
        <dbReference type="ARBA" id="ARBA00008520"/>
    </source>
</evidence>